<dbReference type="KEGG" id="ccp:CHC_T00002259001"/>
<evidence type="ECO:0000313" key="1">
    <source>
        <dbReference type="EMBL" id="CDF33467.1"/>
    </source>
</evidence>
<gene>
    <name evidence="1" type="ORF">CHC_T00002259001</name>
</gene>
<reference evidence="2" key="1">
    <citation type="journal article" date="2013" name="Proc. Natl. Acad. Sci. U.S.A.">
        <title>Genome structure and metabolic features in the red seaweed Chondrus crispus shed light on evolution of the Archaeplastida.</title>
        <authorList>
            <person name="Collen J."/>
            <person name="Porcel B."/>
            <person name="Carre W."/>
            <person name="Ball S.G."/>
            <person name="Chaparro C."/>
            <person name="Tonon T."/>
            <person name="Barbeyron T."/>
            <person name="Michel G."/>
            <person name="Noel B."/>
            <person name="Valentin K."/>
            <person name="Elias M."/>
            <person name="Artiguenave F."/>
            <person name="Arun A."/>
            <person name="Aury J.M."/>
            <person name="Barbosa-Neto J.F."/>
            <person name="Bothwell J.H."/>
            <person name="Bouget F.Y."/>
            <person name="Brillet L."/>
            <person name="Cabello-Hurtado F."/>
            <person name="Capella-Gutierrez S."/>
            <person name="Charrier B."/>
            <person name="Cladiere L."/>
            <person name="Cock J.M."/>
            <person name="Coelho S.M."/>
            <person name="Colleoni C."/>
            <person name="Czjzek M."/>
            <person name="Da Silva C."/>
            <person name="Delage L."/>
            <person name="Denoeud F."/>
            <person name="Deschamps P."/>
            <person name="Dittami S.M."/>
            <person name="Gabaldon T."/>
            <person name="Gachon C.M."/>
            <person name="Groisillier A."/>
            <person name="Herve C."/>
            <person name="Jabbari K."/>
            <person name="Katinka M."/>
            <person name="Kloareg B."/>
            <person name="Kowalczyk N."/>
            <person name="Labadie K."/>
            <person name="Leblanc C."/>
            <person name="Lopez P.J."/>
            <person name="McLachlan D.H."/>
            <person name="Meslet-Cladiere L."/>
            <person name="Moustafa A."/>
            <person name="Nehr Z."/>
            <person name="Nyvall Collen P."/>
            <person name="Panaud O."/>
            <person name="Partensky F."/>
            <person name="Poulain J."/>
            <person name="Rensing S.A."/>
            <person name="Rousvoal S."/>
            <person name="Samson G."/>
            <person name="Symeonidi A."/>
            <person name="Weissenbach J."/>
            <person name="Zambounis A."/>
            <person name="Wincker P."/>
            <person name="Boyen C."/>
        </authorList>
    </citation>
    <scope>NUCLEOTIDE SEQUENCE [LARGE SCALE GENOMIC DNA]</scope>
    <source>
        <strain evidence="2">cv. Stackhouse</strain>
    </source>
</reference>
<dbReference type="AlphaFoldDB" id="R7Q4M0"/>
<sequence length="148" mass="16099">MYTPSTSATFVLGPPTPSAKTGSALRFRNALATSSTVRPVRLEWTMKLLASWISSRRRYSASTAIMRGTSGRIAGKLDSDCAITRTNSSERRPRRRARAGSGLDMQLAVAAVAVESERKFGVRLRMHPLALCAAFVTNFFGAFRVSLA</sequence>
<dbReference type="EMBL" id="HG001647">
    <property type="protein sequence ID" value="CDF33467.1"/>
    <property type="molecule type" value="Genomic_DNA"/>
</dbReference>
<dbReference type="GeneID" id="17320985"/>
<evidence type="ECO:0000313" key="2">
    <source>
        <dbReference type="Proteomes" id="UP000012073"/>
    </source>
</evidence>
<name>R7Q4M0_CHOCR</name>
<proteinExistence type="predicted"/>
<organism evidence="1 2">
    <name type="scientific">Chondrus crispus</name>
    <name type="common">Carrageen Irish moss</name>
    <name type="synonym">Polymorpha crispa</name>
    <dbReference type="NCBI Taxonomy" id="2769"/>
    <lineage>
        <taxon>Eukaryota</taxon>
        <taxon>Rhodophyta</taxon>
        <taxon>Florideophyceae</taxon>
        <taxon>Rhodymeniophycidae</taxon>
        <taxon>Gigartinales</taxon>
        <taxon>Gigartinaceae</taxon>
        <taxon>Chondrus</taxon>
    </lineage>
</organism>
<protein>
    <submittedName>
        <fullName evidence="1">Uncharacterized protein</fullName>
    </submittedName>
</protein>
<dbReference type="Gramene" id="CDF33467">
    <property type="protein sequence ID" value="CDF33467"/>
    <property type="gene ID" value="CHC_T00002259001"/>
</dbReference>
<dbReference type="RefSeq" id="XP_005713270.1">
    <property type="nucleotide sequence ID" value="XM_005713213.1"/>
</dbReference>
<accession>R7Q4M0</accession>
<dbReference type="Proteomes" id="UP000012073">
    <property type="component" value="Unassembled WGS sequence"/>
</dbReference>
<keyword evidence="2" id="KW-1185">Reference proteome</keyword>